<feature type="region of interest" description="Disordered" evidence="1">
    <location>
        <begin position="870"/>
        <end position="917"/>
    </location>
</feature>
<reference evidence="3" key="1">
    <citation type="submission" date="2021-07" db="EMBL/GenBank/DDBJ databases">
        <title>Draft genome of Mortierella alpina, strain LL118, isolated from an aspen leaf litter sample.</title>
        <authorList>
            <person name="Yang S."/>
            <person name="Vinatzer B.A."/>
        </authorList>
    </citation>
    <scope>NUCLEOTIDE SEQUENCE</scope>
    <source>
        <strain evidence="3">LL118</strain>
    </source>
</reference>
<dbReference type="Proteomes" id="UP000717515">
    <property type="component" value="Unassembled WGS sequence"/>
</dbReference>
<dbReference type="EMBL" id="JAIFTL010000019">
    <property type="protein sequence ID" value="KAG9326480.1"/>
    <property type="molecule type" value="Genomic_DNA"/>
</dbReference>
<feature type="compositionally biased region" description="Low complexity" evidence="1">
    <location>
        <begin position="588"/>
        <end position="606"/>
    </location>
</feature>
<feature type="region of interest" description="Disordered" evidence="1">
    <location>
        <begin position="428"/>
        <end position="447"/>
    </location>
</feature>
<feature type="compositionally biased region" description="Polar residues" evidence="1">
    <location>
        <begin position="576"/>
        <end position="587"/>
    </location>
</feature>
<dbReference type="Gene3D" id="1.20.1280.50">
    <property type="match status" value="1"/>
</dbReference>
<protein>
    <recommendedName>
        <fullName evidence="2">F-box domain-containing protein</fullName>
    </recommendedName>
</protein>
<evidence type="ECO:0000313" key="3">
    <source>
        <dbReference type="EMBL" id="KAG9326480.1"/>
    </source>
</evidence>
<proteinExistence type="predicted"/>
<feature type="non-terminal residue" evidence="3">
    <location>
        <position position="973"/>
    </location>
</feature>
<evidence type="ECO:0000256" key="1">
    <source>
        <dbReference type="SAM" id="MobiDB-lite"/>
    </source>
</evidence>
<organism evidence="3 4">
    <name type="scientific">Mortierella alpina</name>
    <name type="common">Oleaginous fungus</name>
    <name type="synonym">Mortierella renispora</name>
    <dbReference type="NCBI Taxonomy" id="64518"/>
    <lineage>
        <taxon>Eukaryota</taxon>
        <taxon>Fungi</taxon>
        <taxon>Fungi incertae sedis</taxon>
        <taxon>Mucoromycota</taxon>
        <taxon>Mortierellomycotina</taxon>
        <taxon>Mortierellomycetes</taxon>
        <taxon>Mortierellales</taxon>
        <taxon>Mortierellaceae</taxon>
        <taxon>Mortierella</taxon>
    </lineage>
</organism>
<dbReference type="AlphaFoldDB" id="A0A9P8A9Q0"/>
<feature type="compositionally biased region" description="Low complexity" evidence="1">
    <location>
        <begin position="889"/>
        <end position="901"/>
    </location>
</feature>
<dbReference type="SUPFAM" id="SSF81383">
    <property type="entry name" value="F-box domain"/>
    <property type="match status" value="1"/>
</dbReference>
<feature type="region of interest" description="Disordered" evidence="1">
    <location>
        <begin position="523"/>
        <end position="630"/>
    </location>
</feature>
<evidence type="ECO:0000259" key="2">
    <source>
        <dbReference type="PROSITE" id="PS50181"/>
    </source>
</evidence>
<feature type="region of interest" description="Disordered" evidence="1">
    <location>
        <begin position="60"/>
        <end position="90"/>
    </location>
</feature>
<name>A0A9P8A9Q0_MORAP</name>
<accession>A0A9P8A9Q0</accession>
<sequence length="973" mass="107079">IMSAARDSSTLQRAVGRHQLRKALVELQQEEKQEDPQPGHQRKKGSDVFCANDTLLPSDTSDDDFSVRTSRRTSIGSTGAHEGKSHIDGPGEPSCALHGDAWHVNGVNVSDRLLSARRINVSEQNVLFETDDILSLNFIFTKSFIDHCFDEAENDIVAHLVDVDTPEVPCEETDLVVRTALNAGSMKYLEFKSTLKDSSLQLSGLAEDILTSYTATNALWQSPTQLVRNEDTYIKQSVMPMVDAVFGSLDLLQHWQRDPLPVPNGYEEVLQPDFFAEVDDLCFVIMEVKKPTITKEEAEADTRKLPCMMKIALDTLIHGNVKGATVVGFLVKENVCEVLTMTLEHEALYIPKSLGCFKLPQDRLDIASLLLALRPLTAVKTIAFKMVKAIKKRSHLGAGKYSPMTRPSYYIHYLPILSTTFSMNAQSDIENQDPSQVRDPARDPVPQQQTTALSPIEQTSVFTMLPSELILEIFSYLDIVTIFRFLDTCRYHRYLLLNLPGIWRRIRFIPLSEYSSTAAAASSSSLSSSSMLRPSTTLSKAAEEPAPSGAGAAQTAASSSSSSSPPPTAFTKAYTRPSQRFTRPQVRSDSSSDSDSGSDEAQSSTSANETAKAAHRLKHAENDRDKDRGGSRTLISEVYAVLRRFRKENRLIDFVREIYMDSTDTHHFPEPLVMLIKFPCLEVISSRYRRKHTSLITDTRTIKDWLRNSVILPHSLRLRRWDIFHPYMVKEDVAGFKSILDAITIAGKEAADHPEASSSGVVLDIRICPGPEDVSQNNTAPKPQAGTHAGGGLHWAPASAQLSASAPATESSTNDHAAPACSNIVWTLEKCRVCDAHQERCWCCVHRCKACNAVRVPPYINHQTALARERARQTSGFNHASTPLNPSATTTTTTTTTTTSTEGLDPSRPRTPPGSISLTQMVDGTQGIASAYLHPTPGVSLTSPYVLAQASLAAAHTPQTATLTLPPEFSLFD</sequence>
<feature type="compositionally biased region" description="Low complexity" evidence="1">
    <location>
        <begin position="523"/>
        <end position="563"/>
    </location>
</feature>
<dbReference type="PROSITE" id="PS50181">
    <property type="entry name" value="FBOX"/>
    <property type="match status" value="1"/>
</dbReference>
<gene>
    <name evidence="3" type="ORF">KVV02_001659</name>
</gene>
<dbReference type="InterPro" id="IPR036047">
    <property type="entry name" value="F-box-like_dom_sf"/>
</dbReference>
<feature type="compositionally biased region" description="Basic and acidic residues" evidence="1">
    <location>
        <begin position="619"/>
        <end position="630"/>
    </location>
</feature>
<comment type="caution">
    <text evidence="3">The sequence shown here is derived from an EMBL/GenBank/DDBJ whole genome shotgun (WGS) entry which is preliminary data.</text>
</comment>
<dbReference type="InterPro" id="IPR001810">
    <property type="entry name" value="F-box_dom"/>
</dbReference>
<dbReference type="Pfam" id="PF12937">
    <property type="entry name" value="F-box-like"/>
    <property type="match status" value="1"/>
</dbReference>
<feature type="region of interest" description="Disordered" evidence="1">
    <location>
        <begin position="773"/>
        <end position="794"/>
    </location>
</feature>
<evidence type="ECO:0000313" key="4">
    <source>
        <dbReference type="Proteomes" id="UP000717515"/>
    </source>
</evidence>
<feature type="compositionally biased region" description="Polar residues" evidence="1">
    <location>
        <begin position="873"/>
        <end position="888"/>
    </location>
</feature>
<feature type="domain" description="F-box" evidence="2">
    <location>
        <begin position="459"/>
        <end position="506"/>
    </location>
</feature>